<dbReference type="PANTHER" id="PTHR43465:SF2">
    <property type="entry name" value="DUF1680 DOMAIN PROTEIN (AFU_ORTHOLOGUE AFUA_1G08910)"/>
    <property type="match status" value="1"/>
</dbReference>
<evidence type="ECO:0000259" key="1">
    <source>
        <dbReference type="Pfam" id="PF04542"/>
    </source>
</evidence>
<protein>
    <submittedName>
        <fullName evidence="3">Sigma-70 family RNA polymerase sigma factor</fullName>
    </submittedName>
</protein>
<gene>
    <name evidence="3" type="ORF">E2R66_23695</name>
</gene>
<dbReference type="InterPro" id="IPR049174">
    <property type="entry name" value="Beta-AFase-like"/>
</dbReference>
<dbReference type="GO" id="GO:0003700">
    <property type="term" value="F:DNA-binding transcription factor activity"/>
    <property type="evidence" value="ECO:0007669"/>
    <property type="project" value="InterPro"/>
</dbReference>
<sequence>MVGTNTRWVRAFFNVLFNKYWEKAYADAFKRVQDSDIAKDIVQEVFVHLWEKREALNILNLPAYLNVAIRNKVFKQLEKRANHMPFFDVLDNMPSGHSKPDENLLGKELLNFYETLVNSLPDKGQNIFRLHYEEDLPTKEIAVKLVKNFEMAAAQSGKFCTKFPFDDTDIYKTVEGASYALAVHPDPKLMAYVDSMITIVGKAQEPDGYLYTARTIDPLNPHEWSGKERWVLENELSHELYNSGHMFEAAAAHFLATGKRNFLNIALKNADLLVQTFGPGKRHVAPGHEIVEMGLVRL</sequence>
<dbReference type="InterPro" id="IPR008928">
    <property type="entry name" value="6-hairpin_glycosidase_sf"/>
</dbReference>
<dbReference type="InterPro" id="IPR014284">
    <property type="entry name" value="RNA_pol_sigma-70_dom"/>
</dbReference>
<dbReference type="InterPro" id="IPR012878">
    <property type="entry name" value="Beta-AFase-like_GH127_cat"/>
</dbReference>
<dbReference type="SUPFAM" id="SSF88946">
    <property type="entry name" value="Sigma2 domain of RNA polymerase sigma factors"/>
    <property type="match status" value="1"/>
</dbReference>
<accession>A0A4Y8S5H5</accession>
<dbReference type="EMBL" id="SOZE01000036">
    <property type="protein sequence ID" value="TFF33986.1"/>
    <property type="molecule type" value="Genomic_DNA"/>
</dbReference>
<feature type="domain" description="RNA polymerase sigma-70 region 2" evidence="1">
    <location>
        <begin position="17"/>
        <end position="81"/>
    </location>
</feature>
<name>A0A4Y8S5H5_9SPHI</name>
<keyword evidence="4" id="KW-1185">Reference proteome</keyword>
<dbReference type="GO" id="GO:0005975">
    <property type="term" value="P:carbohydrate metabolic process"/>
    <property type="evidence" value="ECO:0007669"/>
    <property type="project" value="InterPro"/>
</dbReference>
<dbReference type="InterPro" id="IPR007627">
    <property type="entry name" value="RNA_pol_sigma70_r2"/>
</dbReference>
<evidence type="ECO:0000313" key="3">
    <source>
        <dbReference type="EMBL" id="TFF33986.1"/>
    </source>
</evidence>
<dbReference type="GO" id="GO:0006352">
    <property type="term" value="P:DNA-templated transcription initiation"/>
    <property type="evidence" value="ECO:0007669"/>
    <property type="project" value="InterPro"/>
</dbReference>
<dbReference type="Pfam" id="PF04542">
    <property type="entry name" value="Sigma70_r2"/>
    <property type="match status" value="1"/>
</dbReference>
<organism evidence="3 4">
    <name type="scientific">Mucilaginibacter psychrotolerans</name>
    <dbReference type="NCBI Taxonomy" id="1524096"/>
    <lineage>
        <taxon>Bacteria</taxon>
        <taxon>Pseudomonadati</taxon>
        <taxon>Bacteroidota</taxon>
        <taxon>Sphingobacteriia</taxon>
        <taxon>Sphingobacteriales</taxon>
        <taxon>Sphingobacteriaceae</taxon>
        <taxon>Mucilaginibacter</taxon>
    </lineage>
</organism>
<dbReference type="Gene3D" id="1.10.1740.10">
    <property type="match status" value="1"/>
</dbReference>
<dbReference type="SUPFAM" id="SSF88659">
    <property type="entry name" value="Sigma3 and sigma4 domains of RNA polymerase sigma factors"/>
    <property type="match status" value="1"/>
</dbReference>
<dbReference type="InterPro" id="IPR013324">
    <property type="entry name" value="RNA_pol_sigma_r3/r4-like"/>
</dbReference>
<dbReference type="SUPFAM" id="SSF48208">
    <property type="entry name" value="Six-hairpin glycosidases"/>
    <property type="match status" value="1"/>
</dbReference>
<dbReference type="PANTHER" id="PTHR43465">
    <property type="entry name" value="DUF1680 DOMAIN PROTEIN (AFU_ORTHOLOGUE AFUA_1G08910)"/>
    <property type="match status" value="1"/>
</dbReference>
<reference evidence="3 4" key="1">
    <citation type="journal article" date="2017" name="Int. J. Syst. Evol. Microbiol.">
        <title>Mucilaginibacterpsychrotolerans sp. nov., isolated from peatlands.</title>
        <authorList>
            <person name="Deng Y."/>
            <person name="Shen L."/>
            <person name="Xu B."/>
            <person name="Liu Y."/>
            <person name="Gu Z."/>
            <person name="Liu H."/>
            <person name="Zhou Y."/>
        </authorList>
    </citation>
    <scope>NUCLEOTIDE SEQUENCE [LARGE SCALE GENOMIC DNA]</scope>
    <source>
        <strain evidence="3 4">NH7-4</strain>
    </source>
</reference>
<feature type="domain" description="Non-reducing end beta-L-arabinofuranosidase-like GH127 catalytic" evidence="2">
    <location>
        <begin position="109"/>
        <end position="298"/>
    </location>
</feature>
<dbReference type="InterPro" id="IPR013325">
    <property type="entry name" value="RNA_pol_sigma_r2"/>
</dbReference>
<dbReference type="Proteomes" id="UP000297540">
    <property type="component" value="Unassembled WGS sequence"/>
</dbReference>
<dbReference type="AlphaFoldDB" id="A0A4Y8S5H5"/>
<evidence type="ECO:0000259" key="2">
    <source>
        <dbReference type="Pfam" id="PF07944"/>
    </source>
</evidence>
<comment type="caution">
    <text evidence="3">The sequence shown here is derived from an EMBL/GenBank/DDBJ whole genome shotgun (WGS) entry which is preliminary data.</text>
</comment>
<proteinExistence type="predicted"/>
<dbReference type="Pfam" id="PF07944">
    <property type="entry name" value="Beta-AFase-like_GH127_cat"/>
    <property type="match status" value="1"/>
</dbReference>
<evidence type="ECO:0000313" key="4">
    <source>
        <dbReference type="Proteomes" id="UP000297540"/>
    </source>
</evidence>
<dbReference type="NCBIfam" id="TIGR02937">
    <property type="entry name" value="sigma70-ECF"/>
    <property type="match status" value="1"/>
</dbReference>